<dbReference type="PANTHER" id="PTHR43649:SF17">
    <property type="entry name" value="ABC TRANSPORTER SOLUTE BINDING PROTEIN-SUGAR TRANSPORT"/>
    <property type="match status" value="1"/>
</dbReference>
<name>A0ABT6TNP5_9BACL</name>
<evidence type="ECO:0000313" key="4">
    <source>
        <dbReference type="EMBL" id="MDI4648435.1"/>
    </source>
</evidence>
<feature type="region of interest" description="Disordered" evidence="1">
    <location>
        <begin position="31"/>
        <end position="52"/>
    </location>
</feature>
<evidence type="ECO:0000313" key="5">
    <source>
        <dbReference type="Proteomes" id="UP001161691"/>
    </source>
</evidence>
<keyword evidence="2" id="KW-0732">Signal</keyword>
<keyword evidence="5" id="KW-1185">Reference proteome</keyword>
<dbReference type="EMBL" id="JAGRPV010000001">
    <property type="protein sequence ID" value="MDI4648435.1"/>
    <property type="molecule type" value="Genomic_DNA"/>
</dbReference>
<comment type="caution">
    <text evidence="4">The sequence shown here is derived from an EMBL/GenBank/DDBJ whole genome shotgun (WGS) entry which is preliminary data.</text>
</comment>
<sequence>MQNKSKAVLLPAVLLSMSMLASACGGSNNAGGASAPASGGSSAPASSGASSGAASNGKELQLTLAFMGLGNMKEVGLVQDEISKITKAKINATVKLMPIDIGAWTQQVNLLLAGNEPLDLLVTSSFFNYSSQVAKGQLLPLDDLLAKYAPTVKDTMEPAIFNSTKINGKMYGVPSIRDTAADHGISARKDLMDKYNLSFDNVKTYADLDPIFKTIKDNEPGVYPLVQRSQTNGIANELVRGYTDYLGDTPGVLVIANQDLKVVDLYETQMYKDALQQARKWYQAGYIMPDAATTQEGNNSLIKAGKGFSYLSNMKPGFATQESTVNGREMVTASFVPPISTSDSGTGFMISIPKNTQDADRAAQLLNLLYTDKDVANLLANGVEGKHYVDAGNGQIKAPEGGSNYVFNQWEVGNNALTKVWQGMDTDIWAQTKEFNKNSTFSKALGFSFDSSPVKTEVAAVTNVNNQYKAGLESGTIDPSKLDEFVKKLKAAGMDKIIAEKQKQLDAWAKANNVQ</sequence>
<gene>
    <name evidence="4" type="ORF">KB449_26010</name>
</gene>
<feature type="signal peptide" evidence="2">
    <location>
        <begin position="1"/>
        <end position="23"/>
    </location>
</feature>
<protein>
    <submittedName>
        <fullName evidence="4">ABC transporter substrate-binding protein</fullName>
    </submittedName>
</protein>
<dbReference type="SUPFAM" id="SSF53850">
    <property type="entry name" value="Periplasmic binding protein-like II"/>
    <property type="match status" value="1"/>
</dbReference>
<evidence type="ECO:0000256" key="2">
    <source>
        <dbReference type="SAM" id="SignalP"/>
    </source>
</evidence>
<dbReference type="InterPro" id="IPR050490">
    <property type="entry name" value="Bact_solute-bd_prot1"/>
</dbReference>
<dbReference type="PANTHER" id="PTHR43649">
    <property type="entry name" value="ARABINOSE-BINDING PROTEIN-RELATED"/>
    <property type="match status" value="1"/>
</dbReference>
<feature type="chain" id="PRO_5047256329" evidence="2">
    <location>
        <begin position="24"/>
        <end position="515"/>
    </location>
</feature>
<evidence type="ECO:0000256" key="1">
    <source>
        <dbReference type="SAM" id="MobiDB-lite"/>
    </source>
</evidence>
<accession>A0ABT6TNP5</accession>
<feature type="domain" description="DUF3502" evidence="3">
    <location>
        <begin position="444"/>
        <end position="510"/>
    </location>
</feature>
<dbReference type="Gene3D" id="3.40.190.10">
    <property type="entry name" value="Periplasmic binding protein-like II"/>
    <property type="match status" value="1"/>
</dbReference>
<dbReference type="InterPro" id="IPR022627">
    <property type="entry name" value="DUF3502"/>
</dbReference>
<reference evidence="4" key="1">
    <citation type="submission" date="2023-04" db="EMBL/GenBank/DDBJ databases">
        <title>Comparative genomic analysis of Cohnella hashimotonis sp. nov., isolated from the International Space Station.</title>
        <authorList>
            <person name="Venkateswaran K."/>
            <person name="Simpson A."/>
        </authorList>
    </citation>
    <scope>NUCLEOTIDE SEQUENCE</scope>
    <source>
        <strain evidence="4">F6_2S_P_1</strain>
    </source>
</reference>
<proteinExistence type="predicted"/>
<dbReference type="RefSeq" id="WP_282911152.1">
    <property type="nucleotide sequence ID" value="NZ_JAGRPV010000001.1"/>
</dbReference>
<organism evidence="4 5">
    <name type="scientific">Cohnella hashimotonis</name>
    <dbReference type="NCBI Taxonomy" id="2826895"/>
    <lineage>
        <taxon>Bacteria</taxon>
        <taxon>Bacillati</taxon>
        <taxon>Bacillota</taxon>
        <taxon>Bacilli</taxon>
        <taxon>Bacillales</taxon>
        <taxon>Paenibacillaceae</taxon>
        <taxon>Cohnella</taxon>
    </lineage>
</organism>
<dbReference type="Pfam" id="PF12010">
    <property type="entry name" value="DUF3502"/>
    <property type="match status" value="1"/>
</dbReference>
<dbReference type="PROSITE" id="PS51257">
    <property type="entry name" value="PROKAR_LIPOPROTEIN"/>
    <property type="match status" value="1"/>
</dbReference>
<evidence type="ECO:0000259" key="3">
    <source>
        <dbReference type="Pfam" id="PF12010"/>
    </source>
</evidence>
<dbReference type="Proteomes" id="UP001161691">
    <property type="component" value="Unassembled WGS sequence"/>
</dbReference>